<dbReference type="OrthoDB" id="9882732at2"/>
<evidence type="ECO:0000313" key="2">
    <source>
        <dbReference type="Proteomes" id="UP000321892"/>
    </source>
</evidence>
<evidence type="ECO:0000313" key="1">
    <source>
        <dbReference type="EMBL" id="BBM38818.1"/>
    </source>
</evidence>
<keyword evidence="2" id="KW-1185">Reference proteome</keyword>
<sequence length="51" mass="6384">MNTEIYEKSFFEKKIVIKNEIIYYFEDDDLKEAIYVEKFHKRVIETEYVNK</sequence>
<reference evidence="1 2" key="1">
    <citation type="submission" date="2019-07" db="EMBL/GenBank/DDBJ databases">
        <title>Complete Genome Sequence of Leptotrichia hofstadii Strain JCM16775.</title>
        <authorList>
            <person name="Watanabe S."/>
            <person name="Cui L."/>
        </authorList>
    </citation>
    <scope>NUCLEOTIDE SEQUENCE [LARGE SCALE GENOMIC DNA]</scope>
    <source>
        <strain evidence="1 2">JCM16775</strain>
    </source>
</reference>
<accession>A0A510JHR4</accession>
<gene>
    <name evidence="1" type="ORF">JCM16775_1528</name>
</gene>
<dbReference type="Proteomes" id="UP000321892">
    <property type="component" value="Chromosome"/>
</dbReference>
<organism evidence="1 2">
    <name type="scientific">Leptotrichia hofstadii</name>
    <dbReference type="NCBI Taxonomy" id="157688"/>
    <lineage>
        <taxon>Bacteria</taxon>
        <taxon>Fusobacteriati</taxon>
        <taxon>Fusobacteriota</taxon>
        <taxon>Fusobacteriia</taxon>
        <taxon>Fusobacteriales</taxon>
        <taxon>Leptotrichiaceae</taxon>
        <taxon>Leptotrichia</taxon>
    </lineage>
</organism>
<dbReference type="AlphaFoldDB" id="A0A510JHR4"/>
<dbReference type="RefSeq" id="WP_154669757.1">
    <property type="nucleotide sequence ID" value="NZ_AP019823.1"/>
</dbReference>
<dbReference type="EMBL" id="AP019823">
    <property type="protein sequence ID" value="BBM38818.1"/>
    <property type="molecule type" value="Genomic_DNA"/>
</dbReference>
<protein>
    <submittedName>
        <fullName evidence="1">Uncharacterized protein</fullName>
    </submittedName>
</protein>
<dbReference type="KEGG" id="lhf:JCM16775_1528"/>
<name>A0A510JHR4_9FUSO</name>
<proteinExistence type="predicted"/>